<proteinExistence type="predicted"/>
<gene>
    <name evidence="1" type="ORF">A1356_17220</name>
</gene>
<keyword evidence="2" id="KW-1185">Reference proteome</keyword>
<evidence type="ECO:0000313" key="2">
    <source>
        <dbReference type="Proteomes" id="UP000077734"/>
    </source>
</evidence>
<protein>
    <submittedName>
        <fullName evidence="1">Uncharacterized protein</fullName>
    </submittedName>
</protein>
<sequence length="72" mass="8100">MKTISLEVEESIYPNIVSFLRLLPNQSVHVLEDDSDTLSADERIAVANSQARLQAGDDSEFEDWDSVKADFQ</sequence>
<name>A0AA91DBL1_9GAMM</name>
<organism evidence="1 2">
    <name type="scientific">Methylomonas koyamae</name>
    <dbReference type="NCBI Taxonomy" id="702114"/>
    <lineage>
        <taxon>Bacteria</taxon>
        <taxon>Pseudomonadati</taxon>
        <taxon>Pseudomonadota</taxon>
        <taxon>Gammaproteobacteria</taxon>
        <taxon>Methylococcales</taxon>
        <taxon>Methylococcaceae</taxon>
        <taxon>Methylomonas</taxon>
    </lineage>
</organism>
<evidence type="ECO:0000313" key="1">
    <source>
        <dbReference type="EMBL" id="OAI23717.1"/>
    </source>
</evidence>
<comment type="caution">
    <text evidence="1">The sequence shown here is derived from an EMBL/GenBank/DDBJ whole genome shotgun (WGS) entry which is preliminary data.</text>
</comment>
<dbReference type="RefSeq" id="WP_157204526.1">
    <property type="nucleotide sequence ID" value="NZ_CP023669.1"/>
</dbReference>
<accession>A0AA91DBL1</accession>
<dbReference type="AlphaFoldDB" id="A0AA91DBL1"/>
<dbReference type="Proteomes" id="UP000077734">
    <property type="component" value="Unassembled WGS sequence"/>
</dbReference>
<reference evidence="1 2" key="1">
    <citation type="submission" date="2016-03" db="EMBL/GenBank/DDBJ databases">
        <authorList>
            <person name="Heylen K."/>
            <person name="De Vos P."/>
            <person name="Vekeman B."/>
        </authorList>
    </citation>
    <scope>NUCLEOTIDE SEQUENCE [LARGE SCALE GENOMIC DNA]</scope>
    <source>
        <strain evidence="1 2">R-49807</strain>
    </source>
</reference>
<dbReference type="EMBL" id="LUUL01000098">
    <property type="protein sequence ID" value="OAI23717.1"/>
    <property type="molecule type" value="Genomic_DNA"/>
</dbReference>